<evidence type="ECO:0000313" key="2">
    <source>
        <dbReference type="Proteomes" id="UP000503129"/>
    </source>
</evidence>
<dbReference type="RefSeq" id="WP_169268192.1">
    <property type="nucleotide sequence ID" value="NZ_CAWOXK010000001.1"/>
</dbReference>
<proteinExistence type="predicted"/>
<sequence length="181" mass="19377">MIQLLAKMGLGLVGGVAAGPLGGAAGYVLSDFIFDEEKEYLESEELVKKYAVKFVILAAGGSIAGFAGEALGRSVGASLDGISEMFIPGDISNQVADLLLSNETVANLFNELCNLTANSCLSEEAKAGLITTYFDKFEAIIYYLINDEIMEEMVGREIVKPLANKYAQNWLAELKSNLGYA</sequence>
<dbReference type="KEGG" id="bsen:DP114_25470"/>
<evidence type="ECO:0000313" key="1">
    <source>
        <dbReference type="EMBL" id="QDL10808.1"/>
    </source>
</evidence>
<dbReference type="AlphaFoldDB" id="A0A856MJE6"/>
<name>A0A856MJE6_9CYAN</name>
<dbReference type="EMBL" id="CP030118">
    <property type="protein sequence ID" value="QDL10808.1"/>
    <property type="molecule type" value="Genomic_DNA"/>
</dbReference>
<protein>
    <submittedName>
        <fullName evidence="1">Uncharacterized protein</fullName>
    </submittedName>
</protein>
<keyword evidence="2" id="KW-1185">Reference proteome</keyword>
<accession>A0A856MJE6</accession>
<reference evidence="1 2" key="1">
    <citation type="submission" date="2018-06" db="EMBL/GenBank/DDBJ databases">
        <title>Comparative genomics of Brasilonema spp. strains.</title>
        <authorList>
            <person name="Alvarenga D.O."/>
            <person name="Fiore M.F."/>
            <person name="Varani A.M."/>
        </authorList>
    </citation>
    <scope>NUCLEOTIDE SEQUENCE [LARGE SCALE GENOMIC DNA]</scope>
    <source>
        <strain evidence="1 2">CENA114</strain>
    </source>
</reference>
<dbReference type="Proteomes" id="UP000503129">
    <property type="component" value="Chromosome"/>
</dbReference>
<gene>
    <name evidence="1" type="ORF">DP114_25470</name>
</gene>
<organism evidence="1 2">
    <name type="scientific">Brasilonema sennae CENA114</name>
    <dbReference type="NCBI Taxonomy" id="415709"/>
    <lineage>
        <taxon>Bacteria</taxon>
        <taxon>Bacillati</taxon>
        <taxon>Cyanobacteriota</taxon>
        <taxon>Cyanophyceae</taxon>
        <taxon>Nostocales</taxon>
        <taxon>Scytonemataceae</taxon>
        <taxon>Brasilonema</taxon>
        <taxon>Bromeliae group (in: Brasilonema)</taxon>
    </lineage>
</organism>